<dbReference type="PANTHER" id="PTHR32183">
    <property type="match status" value="1"/>
</dbReference>
<accession>A0A2I0R2W6</accession>
<protein>
    <submittedName>
        <fullName evidence="5">SAM-dependent methyltransferase</fullName>
    </submittedName>
</protein>
<dbReference type="AlphaFoldDB" id="A0A2I0R2W6"/>
<dbReference type="CDD" id="cd02440">
    <property type="entry name" value="AdoMet_MTases"/>
    <property type="match status" value="1"/>
</dbReference>
<keyword evidence="4" id="KW-0949">S-adenosyl-L-methionine</keyword>
<comment type="caution">
    <text evidence="5">The sequence shown here is derived from an EMBL/GenBank/DDBJ whole genome shotgun (WGS) entry which is preliminary data.</text>
</comment>
<proteinExistence type="predicted"/>
<dbReference type="InterPro" id="IPR008854">
    <property type="entry name" value="TPMT"/>
</dbReference>
<evidence type="ECO:0000313" key="5">
    <source>
        <dbReference type="EMBL" id="PKR80923.1"/>
    </source>
</evidence>
<dbReference type="GO" id="GO:0032259">
    <property type="term" value="P:methylation"/>
    <property type="evidence" value="ECO:0007669"/>
    <property type="project" value="UniProtKB-KW"/>
</dbReference>
<dbReference type="EMBL" id="PJNI01000007">
    <property type="protein sequence ID" value="PKR80923.1"/>
    <property type="molecule type" value="Genomic_DNA"/>
</dbReference>
<keyword evidence="1" id="KW-0597">Phosphoprotein</keyword>
<organism evidence="5 6">
    <name type="scientific">Brumimicrobium salinarum</name>
    <dbReference type="NCBI Taxonomy" id="2058658"/>
    <lineage>
        <taxon>Bacteria</taxon>
        <taxon>Pseudomonadati</taxon>
        <taxon>Bacteroidota</taxon>
        <taxon>Flavobacteriia</taxon>
        <taxon>Flavobacteriales</taxon>
        <taxon>Crocinitomicaceae</taxon>
        <taxon>Brumimicrobium</taxon>
    </lineage>
</organism>
<evidence type="ECO:0000256" key="4">
    <source>
        <dbReference type="ARBA" id="ARBA00022691"/>
    </source>
</evidence>
<dbReference type="PANTHER" id="PTHR32183:SF11">
    <property type="entry name" value="THIOL METHYLTRANSFERASE 2-RELATED"/>
    <property type="match status" value="1"/>
</dbReference>
<dbReference type="PROSITE" id="PS51585">
    <property type="entry name" value="SAM_MT_TPMT"/>
    <property type="match status" value="1"/>
</dbReference>
<reference evidence="5 6" key="1">
    <citation type="submission" date="2017-12" db="EMBL/GenBank/DDBJ databases">
        <title>The draft genome sequence of Brumimicrobium saltpan LHR20.</title>
        <authorList>
            <person name="Do Z.-J."/>
            <person name="Luo H.-R."/>
        </authorList>
    </citation>
    <scope>NUCLEOTIDE SEQUENCE [LARGE SCALE GENOMIC DNA]</scope>
    <source>
        <strain evidence="5 6">LHR20</strain>
    </source>
</reference>
<evidence type="ECO:0000256" key="3">
    <source>
        <dbReference type="ARBA" id="ARBA00022679"/>
    </source>
</evidence>
<name>A0A2I0R2W6_9FLAO</name>
<evidence type="ECO:0000313" key="6">
    <source>
        <dbReference type="Proteomes" id="UP000236654"/>
    </source>
</evidence>
<dbReference type="RefSeq" id="WP_101334305.1">
    <property type="nucleotide sequence ID" value="NZ_PJNI01000007.1"/>
</dbReference>
<dbReference type="Proteomes" id="UP000236654">
    <property type="component" value="Unassembled WGS sequence"/>
</dbReference>
<keyword evidence="3 5" id="KW-0808">Transferase</keyword>
<keyword evidence="6" id="KW-1185">Reference proteome</keyword>
<evidence type="ECO:0000256" key="2">
    <source>
        <dbReference type="ARBA" id="ARBA00022603"/>
    </source>
</evidence>
<evidence type="ECO:0000256" key="1">
    <source>
        <dbReference type="ARBA" id="ARBA00022553"/>
    </source>
</evidence>
<dbReference type="Pfam" id="PF05724">
    <property type="entry name" value="TPMT"/>
    <property type="match status" value="1"/>
</dbReference>
<dbReference type="GO" id="GO:0008757">
    <property type="term" value="F:S-adenosylmethionine-dependent methyltransferase activity"/>
    <property type="evidence" value="ECO:0007669"/>
    <property type="project" value="InterPro"/>
</dbReference>
<dbReference type="InterPro" id="IPR029063">
    <property type="entry name" value="SAM-dependent_MTases_sf"/>
</dbReference>
<dbReference type="OrthoDB" id="9778208at2"/>
<sequence length="199" mass="23261">MKKKQTLENLDQEFWNSKYENNLTGWDLGMVSPPIKGYVDQLEDKNLRILIPGAGNAYEAEYLIENGFKDITVIDIAPRLIQNLKKKFEGDSAIQLIHGDFFEHEGEYDLIIEQTFFCAIHPLLRPKYVEKMKTLLSEDGKLCGLLFNRKFEGGPPFEGNKQEYEELMKDDLHIKIIEKCYNSHPARKDTELWIQLQKY</sequence>
<dbReference type="Gene3D" id="3.40.50.150">
    <property type="entry name" value="Vaccinia Virus protein VP39"/>
    <property type="match status" value="1"/>
</dbReference>
<keyword evidence="2 5" id="KW-0489">Methyltransferase</keyword>
<gene>
    <name evidence="5" type="ORF">CW751_07075</name>
</gene>
<dbReference type="SUPFAM" id="SSF53335">
    <property type="entry name" value="S-adenosyl-L-methionine-dependent methyltransferases"/>
    <property type="match status" value="1"/>
</dbReference>